<accession>A0A5E5P2Y3</accession>
<dbReference type="EMBL" id="CABPSX010000003">
    <property type="protein sequence ID" value="VVG70932.1"/>
    <property type="molecule type" value="Genomic_DNA"/>
</dbReference>
<dbReference type="Proteomes" id="UP000364291">
    <property type="component" value="Unassembled WGS sequence"/>
</dbReference>
<name>A0A5E5P2Y3_9BURK</name>
<evidence type="ECO:0008006" key="4">
    <source>
        <dbReference type="Google" id="ProtNLM"/>
    </source>
</evidence>
<gene>
    <name evidence="2" type="ORF">PAP18089_01904</name>
</gene>
<reference evidence="2 3" key="1">
    <citation type="submission" date="2019-08" db="EMBL/GenBank/DDBJ databases">
        <authorList>
            <person name="Peeters C."/>
        </authorList>
    </citation>
    <scope>NUCLEOTIDE SEQUENCE [LARGE SCALE GENOMIC DNA]</scope>
    <source>
        <strain evidence="2 3">LMG 18089</strain>
    </source>
</reference>
<dbReference type="NCBIfam" id="TIGR01558">
    <property type="entry name" value="sm_term_P27"/>
    <property type="match status" value="1"/>
</dbReference>
<dbReference type="AlphaFoldDB" id="A0A5E5P2Y3"/>
<protein>
    <recommendedName>
        <fullName evidence="4">Terminase</fullName>
    </recommendedName>
</protein>
<dbReference type="InterPro" id="IPR006448">
    <property type="entry name" value="Phage_term_ssu_P27"/>
</dbReference>
<dbReference type="Pfam" id="PF05119">
    <property type="entry name" value="Terminase_4"/>
    <property type="match status" value="1"/>
</dbReference>
<dbReference type="OrthoDB" id="6010489at2"/>
<evidence type="ECO:0000256" key="1">
    <source>
        <dbReference type="SAM" id="MobiDB-lite"/>
    </source>
</evidence>
<evidence type="ECO:0000313" key="2">
    <source>
        <dbReference type="EMBL" id="VVG70932.1"/>
    </source>
</evidence>
<sequence length="176" mass="19325">MGQRGPQPQAAVLKLMRGNPGKRPLNLADGVNPEVAVPDIPRHLNKEARKEWKRVTVELEALGLISRLDRAALSLYCQAWGRLVELETAFQKRADRLAQEGKDPTAAYVDVTASGYRANAAEINMINALQDQVHKFLQSFGLSPSSRSRVTASANQMPLPGMEAPGQPQGWGRFVK</sequence>
<evidence type="ECO:0000313" key="3">
    <source>
        <dbReference type="Proteomes" id="UP000364291"/>
    </source>
</evidence>
<feature type="region of interest" description="Disordered" evidence="1">
    <location>
        <begin position="151"/>
        <end position="176"/>
    </location>
</feature>
<proteinExistence type="predicted"/>
<organism evidence="2 3">
    <name type="scientific">Pandoraea apista</name>
    <dbReference type="NCBI Taxonomy" id="93218"/>
    <lineage>
        <taxon>Bacteria</taxon>
        <taxon>Pseudomonadati</taxon>
        <taxon>Pseudomonadota</taxon>
        <taxon>Betaproteobacteria</taxon>
        <taxon>Burkholderiales</taxon>
        <taxon>Burkholderiaceae</taxon>
        <taxon>Pandoraea</taxon>
    </lineage>
</organism>